<evidence type="ECO:0000313" key="8">
    <source>
        <dbReference type="EMBL" id="WOJ94216.1"/>
    </source>
</evidence>
<dbReference type="InterPro" id="IPR044068">
    <property type="entry name" value="CB"/>
</dbReference>
<name>A0ABZ0I811_9GAMM</name>
<evidence type="ECO:0000256" key="1">
    <source>
        <dbReference type="ARBA" id="ARBA00008857"/>
    </source>
</evidence>
<feature type="domain" description="Core-binding (CB)" evidence="7">
    <location>
        <begin position="55"/>
        <end position="136"/>
    </location>
</feature>
<evidence type="ECO:0000256" key="3">
    <source>
        <dbReference type="ARBA" id="ARBA00023125"/>
    </source>
</evidence>
<dbReference type="Gene3D" id="1.10.150.130">
    <property type="match status" value="1"/>
</dbReference>
<dbReference type="InterPro" id="IPR013762">
    <property type="entry name" value="Integrase-like_cat_sf"/>
</dbReference>
<keyword evidence="3 5" id="KW-0238">DNA-binding</keyword>
<gene>
    <name evidence="8" type="ORF">R0135_03375</name>
</gene>
<evidence type="ECO:0000313" key="9">
    <source>
        <dbReference type="Proteomes" id="UP001626537"/>
    </source>
</evidence>
<dbReference type="CDD" id="cd00796">
    <property type="entry name" value="INT_Rci_Hp1_C"/>
    <property type="match status" value="1"/>
</dbReference>
<accession>A0ABZ0I811</accession>
<dbReference type="RefSeq" id="WP_407348852.1">
    <property type="nucleotide sequence ID" value="NZ_CP136864.1"/>
</dbReference>
<dbReference type="InterPro" id="IPR002104">
    <property type="entry name" value="Integrase_catalytic"/>
</dbReference>
<evidence type="ECO:0000259" key="7">
    <source>
        <dbReference type="PROSITE" id="PS51900"/>
    </source>
</evidence>
<evidence type="ECO:0000256" key="4">
    <source>
        <dbReference type="ARBA" id="ARBA00023172"/>
    </source>
</evidence>
<keyword evidence="2" id="KW-0229">DNA integration</keyword>
<organism evidence="8 9">
    <name type="scientific">Congregibacter variabilis</name>
    <dbReference type="NCBI Taxonomy" id="3081200"/>
    <lineage>
        <taxon>Bacteria</taxon>
        <taxon>Pseudomonadati</taxon>
        <taxon>Pseudomonadota</taxon>
        <taxon>Gammaproteobacteria</taxon>
        <taxon>Cellvibrionales</taxon>
        <taxon>Halieaceae</taxon>
        <taxon>Congregibacter</taxon>
    </lineage>
</organism>
<evidence type="ECO:0000256" key="2">
    <source>
        <dbReference type="ARBA" id="ARBA00022908"/>
    </source>
</evidence>
<sequence>MASIRKYRNGWRVDIRRQGHAPMTKTFAKKGEASQWAMETEAALVNGDLSNPSNKTVAEMIQRYKEECDPIPYEKSILKEWDIYLGKVKLNQIRKAHVVDARKRLTVAREKQGKPLAPATINRRVALLSRVCRIAIQEWDWLSDNPCHIRALKEDNQRDRLLSSEEQTRLAEAVANHEEKALLGFVLVAEATGMRAGELVSLKWQNVNTDTGIIEIIKSKNGEKRAVAVVGNALEWLKAWKQENVLRFGGYVFGNETGFAPFYYSKAWVEVKKTAELEDFRFHDLRHSFVTSALKAGMNPVMVQLVSGHKSGQMLKRYAHLVTDVAMQIAEATDAQRNSGGQADDAKE</sequence>
<dbReference type="Gene3D" id="1.10.443.10">
    <property type="entry name" value="Intergrase catalytic core"/>
    <property type="match status" value="1"/>
</dbReference>
<dbReference type="PANTHER" id="PTHR30349">
    <property type="entry name" value="PHAGE INTEGRASE-RELATED"/>
    <property type="match status" value="1"/>
</dbReference>
<reference evidence="8 9" key="1">
    <citation type="submission" date="2023-10" db="EMBL/GenBank/DDBJ databases">
        <title>Two novel species belonging to the OM43/NOR5 clade.</title>
        <authorList>
            <person name="Park M."/>
        </authorList>
    </citation>
    <scope>NUCLEOTIDE SEQUENCE [LARGE SCALE GENOMIC DNA]</scope>
    <source>
        <strain evidence="8 9">IMCC43200</strain>
    </source>
</reference>
<dbReference type="InterPro" id="IPR050090">
    <property type="entry name" value="Tyrosine_recombinase_XerCD"/>
</dbReference>
<dbReference type="InterPro" id="IPR011010">
    <property type="entry name" value="DNA_brk_join_enz"/>
</dbReference>
<dbReference type="PROSITE" id="PS51900">
    <property type="entry name" value="CB"/>
    <property type="match status" value="1"/>
</dbReference>
<dbReference type="EMBL" id="CP136864">
    <property type="protein sequence ID" value="WOJ94216.1"/>
    <property type="molecule type" value="Genomic_DNA"/>
</dbReference>
<dbReference type="PROSITE" id="PS51898">
    <property type="entry name" value="TYR_RECOMBINASE"/>
    <property type="match status" value="1"/>
</dbReference>
<protein>
    <submittedName>
        <fullName evidence="8">Site-specific integrase</fullName>
    </submittedName>
</protein>
<dbReference type="Pfam" id="PF00589">
    <property type="entry name" value="Phage_integrase"/>
    <property type="match status" value="1"/>
</dbReference>
<dbReference type="InterPro" id="IPR010998">
    <property type="entry name" value="Integrase_recombinase_N"/>
</dbReference>
<proteinExistence type="inferred from homology"/>
<dbReference type="SUPFAM" id="SSF56349">
    <property type="entry name" value="DNA breaking-rejoining enzymes"/>
    <property type="match status" value="1"/>
</dbReference>
<evidence type="ECO:0000259" key="6">
    <source>
        <dbReference type="PROSITE" id="PS51898"/>
    </source>
</evidence>
<keyword evidence="9" id="KW-1185">Reference proteome</keyword>
<dbReference type="Proteomes" id="UP001626537">
    <property type="component" value="Chromosome"/>
</dbReference>
<dbReference type="PANTHER" id="PTHR30349:SF64">
    <property type="entry name" value="PROPHAGE INTEGRASE INTD-RELATED"/>
    <property type="match status" value="1"/>
</dbReference>
<comment type="similarity">
    <text evidence="1">Belongs to the 'phage' integrase family.</text>
</comment>
<evidence type="ECO:0000256" key="5">
    <source>
        <dbReference type="PROSITE-ProRule" id="PRU01248"/>
    </source>
</evidence>
<keyword evidence="4" id="KW-0233">DNA recombination</keyword>
<feature type="domain" description="Tyr recombinase" evidence="6">
    <location>
        <begin position="157"/>
        <end position="331"/>
    </location>
</feature>